<evidence type="ECO:0000256" key="3">
    <source>
        <dbReference type="ARBA" id="ARBA00022777"/>
    </source>
</evidence>
<dbReference type="PROSITE" id="PS50011">
    <property type="entry name" value="PROTEIN_KINASE_DOM"/>
    <property type="match status" value="1"/>
</dbReference>
<feature type="binding site" evidence="5">
    <location>
        <position position="83"/>
    </location>
    <ligand>
        <name>ATP</name>
        <dbReference type="ChEBI" id="CHEBI:30616"/>
    </ligand>
</feature>
<dbReference type="InterPro" id="IPR017441">
    <property type="entry name" value="Protein_kinase_ATP_BS"/>
</dbReference>
<dbReference type="InterPro" id="IPR008266">
    <property type="entry name" value="Tyr_kinase_AS"/>
</dbReference>
<sequence>MDIQANEMGRTNLCPSCFSEKGQSETCPFCGYRPGDSNDDWNRLKPGTMIHDRYIAGRILGQGGFGITYLGLDSLLGLKLAIKEYYPAGVAVRNTANRTVMNASSETREDFKRGMEKFLEEARILARFEGQPNIVSVRDFFEENGTAYMVMTYLEGRTLQKYLEEQGGRLSFRDAMDTLSPVMDALDEVHASGLIHRDISPDNIFVTRNGQVKLLDFGASKSAINLAQQKSHSVVLKRGYSPPEQYQSRGSLGPWTDVYGMAATLYRCVTGMMPPDALDRLGEDTLVQSGEIGRLFPSHAQEGLMSGLSLAPKDRPQSMRAFRERLLGEENSAPARGGTGSTCCRW</sequence>
<keyword evidence="3 7" id="KW-0418">Kinase</keyword>
<dbReference type="SUPFAM" id="SSF56112">
    <property type="entry name" value="Protein kinase-like (PK-like)"/>
    <property type="match status" value="1"/>
</dbReference>
<reference evidence="7 8" key="1">
    <citation type="submission" date="2019-03" db="EMBL/GenBank/DDBJ databases">
        <title>Genomic Encyclopedia of Type Strains, Phase IV (KMG-IV): sequencing the most valuable type-strain genomes for metagenomic binning, comparative biology and taxonomic classification.</title>
        <authorList>
            <person name="Goeker M."/>
        </authorList>
    </citation>
    <scope>NUCLEOTIDE SEQUENCE [LARGE SCALE GENOMIC DNA]</scope>
    <source>
        <strain evidence="7 8">DSM 25964</strain>
    </source>
</reference>
<evidence type="ECO:0000256" key="2">
    <source>
        <dbReference type="ARBA" id="ARBA00022741"/>
    </source>
</evidence>
<dbReference type="CDD" id="cd14014">
    <property type="entry name" value="STKc_PknB_like"/>
    <property type="match status" value="1"/>
</dbReference>
<dbReference type="RefSeq" id="WP_133959110.1">
    <property type="nucleotide sequence ID" value="NZ_SORI01000029.1"/>
</dbReference>
<evidence type="ECO:0000256" key="5">
    <source>
        <dbReference type="PROSITE-ProRule" id="PRU10141"/>
    </source>
</evidence>
<dbReference type="GO" id="GO:0004674">
    <property type="term" value="F:protein serine/threonine kinase activity"/>
    <property type="evidence" value="ECO:0007669"/>
    <property type="project" value="UniProtKB-KW"/>
</dbReference>
<gene>
    <name evidence="7" type="ORF">C8D99_1296</name>
</gene>
<accession>A0A4R8M151</accession>
<evidence type="ECO:0000256" key="1">
    <source>
        <dbReference type="ARBA" id="ARBA00022679"/>
    </source>
</evidence>
<keyword evidence="1" id="KW-0808">Transferase</keyword>
<dbReference type="Gene3D" id="3.30.200.20">
    <property type="entry name" value="Phosphorylase Kinase, domain 1"/>
    <property type="match status" value="1"/>
</dbReference>
<evidence type="ECO:0000313" key="7">
    <source>
        <dbReference type="EMBL" id="TDY53840.1"/>
    </source>
</evidence>
<dbReference type="InterPro" id="IPR011009">
    <property type="entry name" value="Kinase-like_dom_sf"/>
</dbReference>
<keyword evidence="8" id="KW-1185">Reference proteome</keyword>
<dbReference type="GO" id="GO:0005524">
    <property type="term" value="F:ATP binding"/>
    <property type="evidence" value="ECO:0007669"/>
    <property type="project" value="UniProtKB-UniRule"/>
</dbReference>
<evidence type="ECO:0000313" key="8">
    <source>
        <dbReference type="Proteomes" id="UP000295066"/>
    </source>
</evidence>
<dbReference type="PROSITE" id="PS00107">
    <property type="entry name" value="PROTEIN_KINASE_ATP"/>
    <property type="match status" value="1"/>
</dbReference>
<comment type="caution">
    <text evidence="7">The sequence shown here is derived from an EMBL/GenBank/DDBJ whole genome shotgun (WGS) entry which is preliminary data.</text>
</comment>
<name>A0A4R8M151_9BACT</name>
<dbReference type="PANTHER" id="PTHR43289">
    <property type="entry name" value="MITOGEN-ACTIVATED PROTEIN KINASE KINASE KINASE 20-RELATED"/>
    <property type="match status" value="1"/>
</dbReference>
<keyword evidence="4 5" id="KW-0067">ATP-binding</keyword>
<dbReference type="EMBL" id="SORI01000029">
    <property type="protein sequence ID" value="TDY53840.1"/>
    <property type="molecule type" value="Genomic_DNA"/>
</dbReference>
<keyword evidence="7" id="KW-0723">Serine/threonine-protein kinase</keyword>
<evidence type="ECO:0000256" key="4">
    <source>
        <dbReference type="ARBA" id="ARBA00022840"/>
    </source>
</evidence>
<dbReference type="Pfam" id="PF00069">
    <property type="entry name" value="Pkinase"/>
    <property type="match status" value="1"/>
</dbReference>
<dbReference type="PROSITE" id="PS00109">
    <property type="entry name" value="PROTEIN_KINASE_TYR"/>
    <property type="match status" value="1"/>
</dbReference>
<organism evidence="7 8">
    <name type="scientific">Aminivibrio pyruvatiphilus</name>
    <dbReference type="NCBI Taxonomy" id="1005740"/>
    <lineage>
        <taxon>Bacteria</taxon>
        <taxon>Thermotogati</taxon>
        <taxon>Synergistota</taxon>
        <taxon>Synergistia</taxon>
        <taxon>Synergistales</taxon>
        <taxon>Aminobacteriaceae</taxon>
        <taxon>Aminivibrio</taxon>
    </lineage>
</organism>
<dbReference type="InterPro" id="IPR000719">
    <property type="entry name" value="Prot_kinase_dom"/>
</dbReference>
<protein>
    <submittedName>
        <fullName evidence="7">Serine/threonine protein kinase</fullName>
    </submittedName>
</protein>
<dbReference type="Gene3D" id="1.10.510.10">
    <property type="entry name" value="Transferase(Phosphotransferase) domain 1"/>
    <property type="match status" value="1"/>
</dbReference>
<dbReference type="OrthoDB" id="9788659at2"/>
<evidence type="ECO:0000259" key="6">
    <source>
        <dbReference type="PROSITE" id="PS50011"/>
    </source>
</evidence>
<dbReference type="PANTHER" id="PTHR43289:SF34">
    <property type="entry name" value="SERINE_THREONINE-PROTEIN KINASE YBDM-RELATED"/>
    <property type="match status" value="1"/>
</dbReference>
<feature type="domain" description="Protein kinase" evidence="6">
    <location>
        <begin position="54"/>
        <end position="327"/>
    </location>
</feature>
<proteinExistence type="predicted"/>
<keyword evidence="2 5" id="KW-0547">Nucleotide-binding</keyword>
<dbReference type="AlphaFoldDB" id="A0A4R8M151"/>
<dbReference type="Proteomes" id="UP000295066">
    <property type="component" value="Unassembled WGS sequence"/>
</dbReference>